<evidence type="ECO:0000256" key="2">
    <source>
        <dbReference type="ARBA" id="ARBA00023125"/>
    </source>
</evidence>
<dbReference type="PANTHER" id="PTHR30055:SF234">
    <property type="entry name" value="HTH-TYPE TRANSCRIPTIONAL REGULATOR BETI"/>
    <property type="match status" value="1"/>
</dbReference>
<keyword evidence="2 4" id="KW-0238">DNA-binding</keyword>
<dbReference type="AlphaFoldDB" id="A0A5Q2FDG2"/>
<feature type="region of interest" description="Disordered" evidence="5">
    <location>
        <begin position="1"/>
        <end position="27"/>
    </location>
</feature>
<keyword evidence="3" id="KW-0804">Transcription</keyword>
<dbReference type="PRINTS" id="PR00455">
    <property type="entry name" value="HTHTETR"/>
</dbReference>
<feature type="DNA-binding region" description="H-T-H motif" evidence="4">
    <location>
        <begin position="51"/>
        <end position="70"/>
    </location>
</feature>
<evidence type="ECO:0000313" key="7">
    <source>
        <dbReference type="EMBL" id="QGF23133.1"/>
    </source>
</evidence>
<dbReference type="PROSITE" id="PS50977">
    <property type="entry name" value="HTH_TETR_2"/>
    <property type="match status" value="1"/>
</dbReference>
<dbReference type="EMBL" id="CP045725">
    <property type="protein sequence ID" value="QGF23133.1"/>
    <property type="molecule type" value="Genomic_DNA"/>
</dbReference>
<accession>A0A5Q2FDG2</accession>
<dbReference type="GO" id="GO:0003700">
    <property type="term" value="F:DNA-binding transcription factor activity"/>
    <property type="evidence" value="ECO:0007669"/>
    <property type="project" value="TreeGrafter"/>
</dbReference>
<reference evidence="7 8" key="1">
    <citation type="submission" date="2019-10" db="EMBL/GenBank/DDBJ databases">
        <title>Genomic analysis of Raineyella sp. CBA3103.</title>
        <authorList>
            <person name="Roh S.W."/>
        </authorList>
    </citation>
    <scope>NUCLEOTIDE SEQUENCE [LARGE SCALE GENOMIC DNA]</scope>
    <source>
        <strain evidence="7 8">CBA3103</strain>
    </source>
</reference>
<dbReference type="Proteomes" id="UP000386847">
    <property type="component" value="Chromosome"/>
</dbReference>
<dbReference type="InterPro" id="IPR001647">
    <property type="entry name" value="HTH_TetR"/>
</dbReference>
<evidence type="ECO:0000256" key="1">
    <source>
        <dbReference type="ARBA" id="ARBA00023015"/>
    </source>
</evidence>
<name>A0A5Q2FDG2_9ACTN</name>
<dbReference type="Gene3D" id="1.10.357.10">
    <property type="entry name" value="Tetracycline Repressor, domain 2"/>
    <property type="match status" value="1"/>
</dbReference>
<feature type="domain" description="HTH tetR-type" evidence="6">
    <location>
        <begin position="28"/>
        <end position="88"/>
    </location>
</feature>
<organism evidence="7 8">
    <name type="scientific">Raineyella fluvialis</name>
    <dbReference type="NCBI Taxonomy" id="2662261"/>
    <lineage>
        <taxon>Bacteria</taxon>
        <taxon>Bacillati</taxon>
        <taxon>Actinomycetota</taxon>
        <taxon>Actinomycetes</taxon>
        <taxon>Propionibacteriales</taxon>
        <taxon>Propionibacteriaceae</taxon>
        <taxon>Raineyella</taxon>
    </lineage>
</organism>
<dbReference type="GO" id="GO:0000976">
    <property type="term" value="F:transcription cis-regulatory region binding"/>
    <property type="evidence" value="ECO:0007669"/>
    <property type="project" value="TreeGrafter"/>
</dbReference>
<evidence type="ECO:0000313" key="8">
    <source>
        <dbReference type="Proteomes" id="UP000386847"/>
    </source>
</evidence>
<dbReference type="PANTHER" id="PTHR30055">
    <property type="entry name" value="HTH-TYPE TRANSCRIPTIONAL REGULATOR RUTR"/>
    <property type="match status" value="1"/>
</dbReference>
<keyword evidence="1" id="KW-0805">Transcription regulation</keyword>
<protein>
    <submittedName>
        <fullName evidence="7">TetR family transcriptional regulator</fullName>
    </submittedName>
</protein>
<dbReference type="SUPFAM" id="SSF46689">
    <property type="entry name" value="Homeodomain-like"/>
    <property type="match status" value="1"/>
</dbReference>
<dbReference type="Pfam" id="PF00440">
    <property type="entry name" value="TetR_N"/>
    <property type="match status" value="1"/>
</dbReference>
<sequence length="230" mass="25001">MPDVTQATDHPRRPGRPRANPATQASGLSTRDQILDAAAALFVEEGFGACTTRQIAERAGIRQASVYYHFASKDEVLLVLLSSSIRPSLAFAVRLREDPDAPDDPAVRLCALVIADVRLLAGARHNIASLYGLPEVQEKAQFAGFRAERHELITVYGDFAGAVVPLVDRTLCGTLVMQLVESVIGLRTADRFRTEYEGDIAKACLRMLGVGDVEIDLAVREARAFLEDPA</sequence>
<evidence type="ECO:0000259" key="6">
    <source>
        <dbReference type="PROSITE" id="PS50977"/>
    </source>
</evidence>
<evidence type="ECO:0000256" key="4">
    <source>
        <dbReference type="PROSITE-ProRule" id="PRU00335"/>
    </source>
</evidence>
<keyword evidence="8" id="KW-1185">Reference proteome</keyword>
<evidence type="ECO:0000256" key="5">
    <source>
        <dbReference type="SAM" id="MobiDB-lite"/>
    </source>
</evidence>
<dbReference type="KEGG" id="rain:Rai3103_05035"/>
<evidence type="ECO:0000256" key="3">
    <source>
        <dbReference type="ARBA" id="ARBA00023163"/>
    </source>
</evidence>
<dbReference type="InterPro" id="IPR050109">
    <property type="entry name" value="HTH-type_TetR-like_transc_reg"/>
</dbReference>
<dbReference type="InterPro" id="IPR009057">
    <property type="entry name" value="Homeodomain-like_sf"/>
</dbReference>
<proteinExistence type="predicted"/>
<gene>
    <name evidence="7" type="ORF">Rai3103_05035</name>
</gene>